<keyword evidence="4" id="KW-1185">Reference proteome</keyword>
<dbReference type="Proteomes" id="UP000027002">
    <property type="component" value="Chromosome 1"/>
</dbReference>
<feature type="chain" id="PRO_5036306065" evidence="1">
    <location>
        <begin position="25"/>
        <end position="195"/>
    </location>
</feature>
<evidence type="ECO:0000313" key="5">
    <source>
        <dbReference type="Proteomes" id="UP000054053"/>
    </source>
</evidence>
<gene>
    <name evidence="3" type="ORF">UV8b_00439</name>
    <name evidence="2" type="ORF">UVI_02027420</name>
</gene>
<evidence type="ECO:0000313" key="4">
    <source>
        <dbReference type="Proteomes" id="UP000027002"/>
    </source>
</evidence>
<proteinExistence type="predicted"/>
<dbReference type="EMBL" id="BBTG02000011">
    <property type="protein sequence ID" value="GAO15037.1"/>
    <property type="molecule type" value="Genomic_DNA"/>
</dbReference>
<sequence>MILPGFRAAVVLTALLSTMPGCAASKETAVEAAEAGIYANASATPDINSQCQLIQRETDRLFGKPLTRDEYYERNWLWLRCRTSINPTFDAGGSWVGEWGVSVYEGLQNRGCGFLNWHFKYVNQRDWGDVMFGFDSNDECEAKGLKGVSTKLLDMARETARKLDREFHVWNCEHLDGIYAVGTEGLEKAPGTSKG</sequence>
<dbReference type="AlphaFoldDB" id="A0A1B5KVJ4"/>
<protein>
    <submittedName>
        <fullName evidence="2">Uncharacterized protein</fullName>
    </submittedName>
</protein>
<keyword evidence="1" id="KW-0732">Signal</keyword>
<feature type="signal peptide" evidence="1">
    <location>
        <begin position="1"/>
        <end position="24"/>
    </location>
</feature>
<dbReference type="RefSeq" id="XP_042993871.1">
    <property type="nucleotide sequence ID" value="XM_043137937.1"/>
</dbReference>
<reference evidence="5" key="2">
    <citation type="journal article" date="2016" name="Genome Announc.">
        <title>Genome sequence of Ustilaginoidea virens IPU010, a rice pathogenic fungus causing false smut.</title>
        <authorList>
            <person name="Kumagai T."/>
            <person name="Ishii T."/>
            <person name="Terai G."/>
            <person name="Umemura M."/>
            <person name="Machida M."/>
            <person name="Asai K."/>
        </authorList>
    </citation>
    <scope>NUCLEOTIDE SEQUENCE [LARGE SCALE GENOMIC DNA]</scope>
    <source>
        <strain evidence="5">IPU010</strain>
    </source>
</reference>
<dbReference type="GeneID" id="66061217"/>
<accession>A0A1B5KVJ4</accession>
<evidence type="ECO:0000256" key="1">
    <source>
        <dbReference type="SAM" id="SignalP"/>
    </source>
</evidence>
<name>A0A1B5KVJ4_USTVR</name>
<reference evidence="2" key="1">
    <citation type="journal article" date="2016" name="Genome Announc.">
        <title>Genome Sequence of Ustilaginoidea virens IPU010, a Rice Pathogenic Fungus Causing False Smut.</title>
        <authorList>
            <person name="Kumagai T."/>
            <person name="Ishii T."/>
            <person name="Terai G."/>
            <person name="Umemura M."/>
            <person name="Machida M."/>
            <person name="Asai K."/>
        </authorList>
    </citation>
    <scope>NUCLEOTIDE SEQUENCE [LARGE SCALE GENOMIC DNA]</scope>
    <source>
        <strain evidence="2">IPU010</strain>
    </source>
</reference>
<dbReference type="KEGG" id="uvi:66061217"/>
<evidence type="ECO:0000313" key="2">
    <source>
        <dbReference type="EMBL" id="GAO15037.1"/>
    </source>
</evidence>
<dbReference type="Proteomes" id="UP000054053">
    <property type="component" value="Unassembled WGS sequence"/>
</dbReference>
<dbReference type="EMBL" id="CP072753">
    <property type="protein sequence ID" value="QUC16198.1"/>
    <property type="molecule type" value="Genomic_DNA"/>
</dbReference>
<reference evidence="3" key="3">
    <citation type="submission" date="2020-03" db="EMBL/GenBank/DDBJ databases">
        <title>A mixture of massive structural variations and highly conserved coding sequences in Ustilaginoidea virens genome.</title>
        <authorList>
            <person name="Zhang K."/>
            <person name="Zhao Z."/>
            <person name="Zhang Z."/>
            <person name="Li Y."/>
            <person name="Hsiang T."/>
            <person name="Sun W."/>
        </authorList>
    </citation>
    <scope>NUCLEOTIDE SEQUENCE</scope>
    <source>
        <strain evidence="3">UV-8b</strain>
    </source>
</reference>
<dbReference type="OrthoDB" id="4927820at2759"/>
<evidence type="ECO:0000313" key="3">
    <source>
        <dbReference type="EMBL" id="QUC16198.1"/>
    </source>
</evidence>
<organism evidence="2 5">
    <name type="scientific">Ustilaginoidea virens</name>
    <name type="common">Rice false smut fungus</name>
    <name type="synonym">Villosiclava virens</name>
    <dbReference type="NCBI Taxonomy" id="1159556"/>
    <lineage>
        <taxon>Eukaryota</taxon>
        <taxon>Fungi</taxon>
        <taxon>Dikarya</taxon>
        <taxon>Ascomycota</taxon>
        <taxon>Pezizomycotina</taxon>
        <taxon>Sordariomycetes</taxon>
        <taxon>Hypocreomycetidae</taxon>
        <taxon>Hypocreales</taxon>
        <taxon>Clavicipitaceae</taxon>
        <taxon>Ustilaginoidea</taxon>
    </lineage>
</organism>